<dbReference type="AlphaFoldDB" id="A0A3Q7WXG8"/>
<dbReference type="RefSeq" id="XP_027186389.1">
    <property type="nucleotide sequence ID" value="XM_027330588.1"/>
</dbReference>
<evidence type="ECO:0000313" key="2">
    <source>
        <dbReference type="RefSeq" id="XP_027186389.1"/>
    </source>
</evidence>
<keyword evidence="1" id="KW-1185">Reference proteome</keyword>
<reference evidence="2" key="1">
    <citation type="submission" date="2025-08" db="UniProtKB">
        <authorList>
            <consortium name="RefSeq"/>
        </authorList>
    </citation>
    <scope>IDENTIFICATION</scope>
    <source>
        <tissue evidence="2">Etiolated seedlings</tissue>
    </source>
</reference>
<evidence type="ECO:0000313" key="1">
    <source>
        <dbReference type="Proteomes" id="UP000087171"/>
    </source>
</evidence>
<accession>A0A3Q7WXG8</accession>
<proteinExistence type="predicted"/>
<protein>
    <submittedName>
        <fullName evidence="2">Uncharacterized protein LOC113784415 isoform X1</fullName>
    </submittedName>
</protein>
<sequence length="139" mass="15346">MSFLPKILPRASSVICDLHRNGSNDILVGVCCCASEWDIIFVANSCCLSSFCKGLVLKPRDLPWDSSLIDGLAPRWRSDISGHNIVQFQSHSVSPFCKELVLTSFIAGLRKRSYKSSLSKTMCDFSMSCVGKEHVKDAV</sequence>
<dbReference type="Proteomes" id="UP000087171">
    <property type="component" value="Unplaced"/>
</dbReference>
<organism evidence="1 2">
    <name type="scientific">Cicer arietinum</name>
    <name type="common">Chickpea</name>
    <name type="synonym">Garbanzo</name>
    <dbReference type="NCBI Taxonomy" id="3827"/>
    <lineage>
        <taxon>Eukaryota</taxon>
        <taxon>Viridiplantae</taxon>
        <taxon>Streptophyta</taxon>
        <taxon>Embryophyta</taxon>
        <taxon>Tracheophyta</taxon>
        <taxon>Spermatophyta</taxon>
        <taxon>Magnoliopsida</taxon>
        <taxon>eudicotyledons</taxon>
        <taxon>Gunneridae</taxon>
        <taxon>Pentapetalae</taxon>
        <taxon>rosids</taxon>
        <taxon>fabids</taxon>
        <taxon>Fabales</taxon>
        <taxon>Fabaceae</taxon>
        <taxon>Papilionoideae</taxon>
        <taxon>50 kb inversion clade</taxon>
        <taxon>NPAAA clade</taxon>
        <taxon>Hologalegina</taxon>
        <taxon>IRL clade</taxon>
        <taxon>Cicereae</taxon>
        <taxon>Cicer</taxon>
    </lineage>
</organism>
<gene>
    <name evidence="2" type="primary">LOC113784415</name>
</gene>
<name>A0A3Q7WXG8_CICAR</name>